<dbReference type="Proteomes" id="UP000326837">
    <property type="component" value="Chromosome"/>
</dbReference>
<protein>
    <submittedName>
        <fullName evidence="3">Uncharacterized protein</fullName>
    </submittedName>
</protein>
<dbReference type="RefSeq" id="WP_152101697.1">
    <property type="nucleotide sequence ID" value="NZ_AP021861.1"/>
</dbReference>
<keyword evidence="2" id="KW-0812">Transmembrane</keyword>
<feature type="region of interest" description="Disordered" evidence="1">
    <location>
        <begin position="65"/>
        <end position="84"/>
    </location>
</feature>
<accession>A0A5K7XK52</accession>
<feature type="transmembrane region" description="Helical" evidence="2">
    <location>
        <begin position="7"/>
        <end position="27"/>
    </location>
</feature>
<organism evidence="3 4">
    <name type="scientific">Lacipirellula parvula</name>
    <dbReference type="NCBI Taxonomy" id="2650471"/>
    <lineage>
        <taxon>Bacteria</taxon>
        <taxon>Pseudomonadati</taxon>
        <taxon>Planctomycetota</taxon>
        <taxon>Planctomycetia</taxon>
        <taxon>Pirellulales</taxon>
        <taxon>Lacipirellulaceae</taxon>
        <taxon>Lacipirellula</taxon>
    </lineage>
</organism>
<proteinExistence type="predicted"/>
<keyword evidence="2" id="KW-1133">Transmembrane helix</keyword>
<dbReference type="EMBL" id="AP021861">
    <property type="protein sequence ID" value="BBO36542.1"/>
    <property type="molecule type" value="Genomic_DNA"/>
</dbReference>
<dbReference type="KEGG" id="lpav:PLANPX_6154"/>
<feature type="transmembrane region" description="Helical" evidence="2">
    <location>
        <begin position="33"/>
        <end position="54"/>
    </location>
</feature>
<evidence type="ECO:0000256" key="2">
    <source>
        <dbReference type="SAM" id="Phobius"/>
    </source>
</evidence>
<feature type="compositionally biased region" description="Basic and acidic residues" evidence="1">
    <location>
        <begin position="70"/>
        <end position="84"/>
    </location>
</feature>
<dbReference type="AlphaFoldDB" id="A0A5K7XK52"/>
<reference evidence="4" key="1">
    <citation type="submission" date="2019-10" db="EMBL/GenBank/DDBJ databases">
        <title>Lacipirellula parvula gen. nov., sp. nov., representing a lineage of planctomycetes widespread in freshwater anoxic habitats, and description of the family Lacipirellulaceae.</title>
        <authorList>
            <person name="Dedysh S.N."/>
            <person name="Kulichevskaya I.S."/>
            <person name="Beletsky A.V."/>
            <person name="Rakitin A.L."/>
            <person name="Mardanov A.V."/>
            <person name="Ivanova A.A."/>
            <person name="Saltykova V.X."/>
            <person name="Rijpstra W.I.C."/>
            <person name="Sinninghe Damste J.S."/>
            <person name="Ravin N.V."/>
        </authorList>
    </citation>
    <scope>NUCLEOTIDE SEQUENCE [LARGE SCALE GENOMIC DNA]</scope>
    <source>
        <strain evidence="4">PX69</strain>
    </source>
</reference>
<gene>
    <name evidence="3" type="ORF">PLANPX_6154</name>
</gene>
<evidence type="ECO:0000313" key="3">
    <source>
        <dbReference type="EMBL" id="BBO36542.1"/>
    </source>
</evidence>
<name>A0A5K7XK52_9BACT</name>
<keyword evidence="2" id="KW-0472">Membrane</keyword>
<keyword evidence="4" id="KW-1185">Reference proteome</keyword>
<sequence length="84" mass="9436">MLRKLHIAAIALVLFFLFSVPLTVFIYGFSIALGGLVLLTPLIILQALTLKAMLRRFPSVAATMSPEAEELNHETHEMNEKEKR</sequence>
<evidence type="ECO:0000256" key="1">
    <source>
        <dbReference type="SAM" id="MobiDB-lite"/>
    </source>
</evidence>
<evidence type="ECO:0000313" key="4">
    <source>
        <dbReference type="Proteomes" id="UP000326837"/>
    </source>
</evidence>